<proteinExistence type="predicted"/>
<sequence>MITKPVGTKDELTQNVLRTSPNDNRTGDVSSNQDEIASGNKKRNVSIIFTTLLCLTVVVIAGVALTTTVTSKAEDVKRVRRDISYQQCRAVCRKEFRIPPLVLISLDGFWAQYLERGLAPNLESVAECGVRAKYMRPVFPTKTFPNHYSIATGLYPESHGIIDNRMWDPSVEGENFKASTTVPGFYLGEPIWNTVIKNGQKSAVFFWPGSEAEVGGLKPTYFMKYNGSVPFSTRVDQIVQWLLLPEDQRPSFVAAYISQPDENGHKYGPFSEKVTLETYR</sequence>
<dbReference type="InterPro" id="IPR002591">
    <property type="entry name" value="Phosphodiest/P_Trfase"/>
</dbReference>
<feature type="compositionally biased region" description="Polar residues" evidence="1">
    <location>
        <begin position="13"/>
        <end position="35"/>
    </location>
</feature>
<dbReference type="Pfam" id="PF01663">
    <property type="entry name" value="Phosphodiest"/>
    <property type="match status" value="1"/>
</dbReference>
<reference evidence="3 4" key="1">
    <citation type="submission" date="2024-08" db="EMBL/GenBank/DDBJ databases">
        <title>Gnathostoma spinigerum genome.</title>
        <authorList>
            <person name="Gonzalez-Bertolin B."/>
            <person name="Monzon S."/>
            <person name="Zaballos A."/>
            <person name="Jimenez P."/>
            <person name="Dekumyoy P."/>
            <person name="Varona S."/>
            <person name="Cuesta I."/>
            <person name="Sumanam S."/>
            <person name="Adisakwattana P."/>
            <person name="Gasser R.B."/>
            <person name="Hernandez-Gonzalez A."/>
            <person name="Young N.D."/>
            <person name="Perteguer M.J."/>
        </authorList>
    </citation>
    <scope>NUCLEOTIDE SEQUENCE [LARGE SCALE GENOMIC DNA]</scope>
    <source>
        <strain evidence="3">AL3</strain>
        <tissue evidence="3">Liver</tissue>
    </source>
</reference>
<dbReference type="EMBL" id="JBGFUD010005396">
    <property type="protein sequence ID" value="MFH4980323.1"/>
    <property type="molecule type" value="Genomic_DNA"/>
</dbReference>
<accession>A0ABD6ETF5</accession>
<name>A0ABD6ETF5_9BILA</name>
<protein>
    <submittedName>
        <fullName evidence="3">Uncharacterized protein</fullName>
    </submittedName>
</protein>
<dbReference type="PANTHER" id="PTHR10151:SF114">
    <property type="entry name" value="ECTONUCLEOTIDE PYROPHOSPHATASE_PHOSPHODIESTERASE C27A7.3"/>
    <property type="match status" value="1"/>
</dbReference>
<dbReference type="AlphaFoldDB" id="A0ABD6ETF5"/>
<dbReference type="PANTHER" id="PTHR10151">
    <property type="entry name" value="ECTONUCLEOTIDE PYROPHOSPHATASE/PHOSPHODIESTERASE"/>
    <property type="match status" value="1"/>
</dbReference>
<keyword evidence="2" id="KW-1133">Transmembrane helix</keyword>
<keyword evidence="4" id="KW-1185">Reference proteome</keyword>
<gene>
    <name evidence="3" type="ORF">AB6A40_007032</name>
</gene>
<dbReference type="Proteomes" id="UP001608902">
    <property type="component" value="Unassembled WGS sequence"/>
</dbReference>
<evidence type="ECO:0000313" key="4">
    <source>
        <dbReference type="Proteomes" id="UP001608902"/>
    </source>
</evidence>
<dbReference type="SUPFAM" id="SSF53649">
    <property type="entry name" value="Alkaline phosphatase-like"/>
    <property type="match status" value="1"/>
</dbReference>
<organism evidence="3 4">
    <name type="scientific">Gnathostoma spinigerum</name>
    <dbReference type="NCBI Taxonomy" id="75299"/>
    <lineage>
        <taxon>Eukaryota</taxon>
        <taxon>Metazoa</taxon>
        <taxon>Ecdysozoa</taxon>
        <taxon>Nematoda</taxon>
        <taxon>Chromadorea</taxon>
        <taxon>Rhabditida</taxon>
        <taxon>Spirurina</taxon>
        <taxon>Gnathostomatomorpha</taxon>
        <taxon>Gnathostomatoidea</taxon>
        <taxon>Gnathostomatidae</taxon>
        <taxon>Gnathostoma</taxon>
    </lineage>
</organism>
<evidence type="ECO:0000256" key="2">
    <source>
        <dbReference type="SAM" id="Phobius"/>
    </source>
</evidence>
<comment type="caution">
    <text evidence="3">The sequence shown here is derived from an EMBL/GenBank/DDBJ whole genome shotgun (WGS) entry which is preliminary data.</text>
</comment>
<keyword evidence="2" id="KW-0472">Membrane</keyword>
<keyword evidence="2" id="KW-0812">Transmembrane</keyword>
<feature type="transmembrane region" description="Helical" evidence="2">
    <location>
        <begin position="47"/>
        <end position="71"/>
    </location>
</feature>
<feature type="region of interest" description="Disordered" evidence="1">
    <location>
        <begin position="1"/>
        <end position="36"/>
    </location>
</feature>
<dbReference type="InterPro" id="IPR017850">
    <property type="entry name" value="Alkaline_phosphatase_core_sf"/>
</dbReference>
<evidence type="ECO:0000256" key="1">
    <source>
        <dbReference type="SAM" id="MobiDB-lite"/>
    </source>
</evidence>
<dbReference type="Gene3D" id="3.40.720.10">
    <property type="entry name" value="Alkaline Phosphatase, subunit A"/>
    <property type="match status" value="1"/>
</dbReference>
<evidence type="ECO:0000313" key="3">
    <source>
        <dbReference type="EMBL" id="MFH4980323.1"/>
    </source>
</evidence>
<dbReference type="CDD" id="cd16018">
    <property type="entry name" value="Enpp"/>
    <property type="match status" value="1"/>
</dbReference>